<dbReference type="Proteomes" id="UP000015106">
    <property type="component" value="Chromosome 1"/>
</dbReference>
<proteinExistence type="predicted"/>
<dbReference type="EnsemblPlants" id="TuG1812G0100002741.01.T01">
    <property type="protein sequence ID" value="TuG1812G0100002741.01.T01.cds287503"/>
    <property type="gene ID" value="TuG1812G0100002741.01"/>
</dbReference>
<reference evidence="1" key="2">
    <citation type="submission" date="2018-03" db="EMBL/GenBank/DDBJ databases">
        <title>The Triticum urartu genome reveals the dynamic nature of wheat genome evolution.</title>
        <authorList>
            <person name="Ling H."/>
            <person name="Ma B."/>
            <person name="Shi X."/>
            <person name="Liu H."/>
            <person name="Dong L."/>
            <person name="Sun H."/>
            <person name="Cao Y."/>
            <person name="Gao Q."/>
            <person name="Zheng S."/>
            <person name="Li Y."/>
            <person name="Yu Y."/>
            <person name="Du H."/>
            <person name="Qi M."/>
            <person name="Li Y."/>
            <person name="Yu H."/>
            <person name="Cui Y."/>
            <person name="Wang N."/>
            <person name="Chen C."/>
            <person name="Wu H."/>
            <person name="Zhao Y."/>
            <person name="Zhang J."/>
            <person name="Li Y."/>
            <person name="Zhou W."/>
            <person name="Zhang B."/>
            <person name="Hu W."/>
            <person name="Eijk M."/>
            <person name="Tang J."/>
            <person name="Witsenboer H."/>
            <person name="Zhao S."/>
            <person name="Li Z."/>
            <person name="Zhang A."/>
            <person name="Wang D."/>
            <person name="Liang C."/>
        </authorList>
    </citation>
    <scope>NUCLEOTIDE SEQUENCE [LARGE SCALE GENOMIC DNA]</scope>
    <source>
        <strain evidence="1">cv. G1812</strain>
    </source>
</reference>
<protein>
    <submittedName>
        <fullName evidence="1">Uncharacterized protein</fullName>
    </submittedName>
</protein>
<keyword evidence="2" id="KW-1185">Reference proteome</keyword>
<reference evidence="2" key="1">
    <citation type="journal article" date="2013" name="Nature">
        <title>Draft genome of the wheat A-genome progenitor Triticum urartu.</title>
        <authorList>
            <person name="Ling H.Q."/>
            <person name="Zhao S."/>
            <person name="Liu D."/>
            <person name="Wang J."/>
            <person name="Sun H."/>
            <person name="Zhang C."/>
            <person name="Fan H."/>
            <person name="Li D."/>
            <person name="Dong L."/>
            <person name="Tao Y."/>
            <person name="Gao C."/>
            <person name="Wu H."/>
            <person name="Li Y."/>
            <person name="Cui Y."/>
            <person name="Guo X."/>
            <person name="Zheng S."/>
            <person name="Wang B."/>
            <person name="Yu K."/>
            <person name="Liang Q."/>
            <person name="Yang W."/>
            <person name="Lou X."/>
            <person name="Chen J."/>
            <person name="Feng M."/>
            <person name="Jian J."/>
            <person name="Zhang X."/>
            <person name="Luo G."/>
            <person name="Jiang Y."/>
            <person name="Liu J."/>
            <person name="Wang Z."/>
            <person name="Sha Y."/>
            <person name="Zhang B."/>
            <person name="Wu H."/>
            <person name="Tang D."/>
            <person name="Shen Q."/>
            <person name="Xue P."/>
            <person name="Zou S."/>
            <person name="Wang X."/>
            <person name="Liu X."/>
            <person name="Wang F."/>
            <person name="Yang Y."/>
            <person name="An X."/>
            <person name="Dong Z."/>
            <person name="Zhang K."/>
            <person name="Zhang X."/>
            <person name="Luo M.C."/>
            <person name="Dvorak J."/>
            <person name="Tong Y."/>
            <person name="Wang J."/>
            <person name="Yang H."/>
            <person name="Li Z."/>
            <person name="Wang D."/>
            <person name="Zhang A."/>
            <person name="Wang J."/>
        </authorList>
    </citation>
    <scope>NUCLEOTIDE SEQUENCE</scope>
    <source>
        <strain evidence="2">cv. G1812</strain>
    </source>
</reference>
<sequence length="51" mass="5962">MEWHAQPQMVFQAVFSCYGLHPSNKIGKTLVVIPNRYCILDWQQNSIPKPF</sequence>
<name>A0A8R7K454_TRIUA</name>
<organism evidence="1 2">
    <name type="scientific">Triticum urartu</name>
    <name type="common">Red wild einkorn</name>
    <name type="synonym">Crithodium urartu</name>
    <dbReference type="NCBI Taxonomy" id="4572"/>
    <lineage>
        <taxon>Eukaryota</taxon>
        <taxon>Viridiplantae</taxon>
        <taxon>Streptophyta</taxon>
        <taxon>Embryophyta</taxon>
        <taxon>Tracheophyta</taxon>
        <taxon>Spermatophyta</taxon>
        <taxon>Magnoliopsida</taxon>
        <taxon>Liliopsida</taxon>
        <taxon>Poales</taxon>
        <taxon>Poaceae</taxon>
        <taxon>BOP clade</taxon>
        <taxon>Pooideae</taxon>
        <taxon>Triticodae</taxon>
        <taxon>Triticeae</taxon>
        <taxon>Triticinae</taxon>
        <taxon>Triticum</taxon>
    </lineage>
</organism>
<accession>A0A8R7K454</accession>
<dbReference type="Gramene" id="TuG1812G0100002741.01.T01">
    <property type="protein sequence ID" value="TuG1812G0100002741.01.T01.cds287503"/>
    <property type="gene ID" value="TuG1812G0100002741.01"/>
</dbReference>
<evidence type="ECO:0000313" key="1">
    <source>
        <dbReference type="EnsemblPlants" id="TuG1812G0100002741.01.T01.cds287503"/>
    </source>
</evidence>
<evidence type="ECO:0000313" key="2">
    <source>
        <dbReference type="Proteomes" id="UP000015106"/>
    </source>
</evidence>
<reference evidence="1" key="3">
    <citation type="submission" date="2022-06" db="UniProtKB">
        <authorList>
            <consortium name="EnsemblPlants"/>
        </authorList>
    </citation>
    <scope>IDENTIFICATION</scope>
</reference>
<dbReference type="AlphaFoldDB" id="A0A8R7K454"/>